<reference evidence="2 3" key="1">
    <citation type="submission" date="2016-08" db="EMBL/GenBank/DDBJ databases">
        <title>Genome sequence of Clavibacter michiganensis subsp. michiganensis strain CASJ007.</title>
        <authorList>
            <person name="Thapa S.P."/>
            <person name="Coaker G."/>
        </authorList>
    </citation>
    <scope>NUCLEOTIDE SEQUENCE [LARGE SCALE GENOMIC DNA]</scope>
    <source>
        <strain evidence="2">CASJ007</strain>
    </source>
</reference>
<feature type="transmembrane region" description="Helical" evidence="1">
    <location>
        <begin position="54"/>
        <end position="74"/>
    </location>
</feature>
<keyword evidence="1" id="KW-0812">Transmembrane</keyword>
<comment type="caution">
    <text evidence="2">The sequence shown here is derived from an EMBL/GenBank/DDBJ whole genome shotgun (WGS) entry which is preliminary data.</text>
</comment>
<proteinExistence type="predicted"/>
<name>A0A251XH58_CLAMM</name>
<keyword evidence="1" id="KW-1133">Transmembrane helix</keyword>
<dbReference type="EMBL" id="MDHH01000002">
    <property type="protein sequence ID" value="OUE02497.1"/>
    <property type="molecule type" value="Genomic_DNA"/>
</dbReference>
<gene>
    <name evidence="2" type="ORF">CMMCAS07_10805</name>
</gene>
<organism evidence="2 3">
    <name type="scientific">Clavibacter michiganensis subsp. michiganensis</name>
    <dbReference type="NCBI Taxonomy" id="33013"/>
    <lineage>
        <taxon>Bacteria</taxon>
        <taxon>Bacillati</taxon>
        <taxon>Actinomycetota</taxon>
        <taxon>Actinomycetes</taxon>
        <taxon>Micrococcales</taxon>
        <taxon>Microbacteriaceae</taxon>
        <taxon>Clavibacter</taxon>
    </lineage>
</organism>
<accession>A0A251XH58</accession>
<dbReference type="AlphaFoldDB" id="A0A251XH58"/>
<protein>
    <submittedName>
        <fullName evidence="2">Uncharacterized protein</fullName>
    </submittedName>
</protein>
<evidence type="ECO:0000313" key="3">
    <source>
        <dbReference type="Proteomes" id="UP000195062"/>
    </source>
</evidence>
<feature type="transmembrane region" description="Helical" evidence="1">
    <location>
        <begin position="30"/>
        <end position="47"/>
    </location>
</feature>
<dbReference type="Proteomes" id="UP000195062">
    <property type="component" value="Unassembled WGS sequence"/>
</dbReference>
<feature type="transmembrane region" description="Helical" evidence="1">
    <location>
        <begin position="86"/>
        <end position="109"/>
    </location>
</feature>
<sequence length="158" mass="15638">MPVAIGMALVGTVSLWILKAAGVPLLAATFLVATLLGALGTVVAARVRVSATAIAVPAFCGSLLPSLAVASALLNSMAGTSGATGAFVGAMATTLAIGAGLVLGSLLATPQARRHLRRRAKRVVVQSVRLDTTPIGIIRDPSLVDPPARPAGGGVDLG</sequence>
<dbReference type="RefSeq" id="WP_316297903.1">
    <property type="nucleotide sequence ID" value="NZ_JAVDJH010000068.1"/>
</dbReference>
<keyword evidence="1" id="KW-0472">Membrane</keyword>
<evidence type="ECO:0000256" key="1">
    <source>
        <dbReference type="SAM" id="Phobius"/>
    </source>
</evidence>
<keyword evidence="3" id="KW-1185">Reference proteome</keyword>
<evidence type="ECO:0000313" key="2">
    <source>
        <dbReference type="EMBL" id="OUE02497.1"/>
    </source>
</evidence>